<feature type="region of interest" description="Disordered" evidence="1">
    <location>
        <begin position="32"/>
        <end position="54"/>
    </location>
</feature>
<evidence type="ECO:0000313" key="3">
    <source>
        <dbReference type="EMBL" id="MBE6093593.1"/>
    </source>
</evidence>
<sequence length="237" mass="25699">MRKKMLAGIVAGVLMAGAGFGMLSGQAQAAEVAAQNGRPDKPPVMRGHKGGDYQMKNVNPDEMAKRLNKTFGVSEDEVKAAFKEKRDFRDIGQAAMLAKVSGKSFSDVLAMKTKNKHWQEIGKELGVKPEQIRAQMNEVSAERIAQRGNIDKDKALSLLNSGYRPMDVSVAAKLAKLSNKDIQTVLDMKKINNRWGDVAEQLGVDRSALRPNMGKGQFPGHGPQGGPPDGGEMPDEK</sequence>
<dbReference type="EMBL" id="SVBY01000106">
    <property type="protein sequence ID" value="MBE6093593.1"/>
    <property type="molecule type" value="Genomic_DNA"/>
</dbReference>
<accession>A0A927ZTH7</accession>
<evidence type="ECO:0000256" key="2">
    <source>
        <dbReference type="SAM" id="SignalP"/>
    </source>
</evidence>
<feature type="compositionally biased region" description="Gly residues" evidence="1">
    <location>
        <begin position="217"/>
        <end position="229"/>
    </location>
</feature>
<protein>
    <submittedName>
        <fullName evidence="3">Tat pathway signal sequence domain protein</fullName>
    </submittedName>
</protein>
<name>A0A927ZTH7_SELRU</name>
<keyword evidence="2" id="KW-0732">Signal</keyword>
<gene>
    <name evidence="3" type="ORF">E7201_10615</name>
</gene>
<feature type="chain" id="PRO_5037081369" evidence="2">
    <location>
        <begin position="30"/>
        <end position="237"/>
    </location>
</feature>
<dbReference type="Proteomes" id="UP000761380">
    <property type="component" value="Unassembled WGS sequence"/>
</dbReference>
<reference evidence="3" key="1">
    <citation type="submission" date="2019-04" db="EMBL/GenBank/DDBJ databases">
        <title>Evolution of Biomass-Degrading Anaerobic Consortia Revealed by Metagenomics.</title>
        <authorList>
            <person name="Peng X."/>
        </authorList>
    </citation>
    <scope>NUCLEOTIDE SEQUENCE</scope>
    <source>
        <strain evidence="3">SIG240</strain>
    </source>
</reference>
<feature type="region of interest" description="Disordered" evidence="1">
    <location>
        <begin position="202"/>
        <end position="237"/>
    </location>
</feature>
<evidence type="ECO:0000313" key="4">
    <source>
        <dbReference type="Proteomes" id="UP000761380"/>
    </source>
</evidence>
<proteinExistence type="predicted"/>
<evidence type="ECO:0000256" key="1">
    <source>
        <dbReference type="SAM" id="MobiDB-lite"/>
    </source>
</evidence>
<comment type="caution">
    <text evidence="3">The sequence shown here is derived from an EMBL/GenBank/DDBJ whole genome shotgun (WGS) entry which is preliminary data.</text>
</comment>
<dbReference type="AlphaFoldDB" id="A0A927ZTH7"/>
<feature type="signal peptide" evidence="2">
    <location>
        <begin position="1"/>
        <end position="29"/>
    </location>
</feature>
<organism evidence="3 4">
    <name type="scientific">Selenomonas ruminantium</name>
    <dbReference type="NCBI Taxonomy" id="971"/>
    <lineage>
        <taxon>Bacteria</taxon>
        <taxon>Bacillati</taxon>
        <taxon>Bacillota</taxon>
        <taxon>Negativicutes</taxon>
        <taxon>Selenomonadales</taxon>
        <taxon>Selenomonadaceae</taxon>
        <taxon>Selenomonas</taxon>
    </lineage>
</organism>